<evidence type="ECO:0000313" key="2">
    <source>
        <dbReference type="Proteomes" id="UP000249453"/>
    </source>
</evidence>
<dbReference type="EMBL" id="QLMK01000023">
    <property type="protein sequence ID" value="RAK25522.1"/>
    <property type="molecule type" value="Genomic_DNA"/>
</dbReference>
<organism evidence="1 2">
    <name type="scientific">Falsochrobactrum ovis</name>
    <dbReference type="NCBI Taxonomy" id="1293442"/>
    <lineage>
        <taxon>Bacteria</taxon>
        <taxon>Pseudomonadati</taxon>
        <taxon>Pseudomonadota</taxon>
        <taxon>Alphaproteobacteria</taxon>
        <taxon>Hyphomicrobiales</taxon>
        <taxon>Brucellaceae</taxon>
        <taxon>Falsochrobactrum</taxon>
    </lineage>
</organism>
<gene>
    <name evidence="1" type="ORF">C7374_12315</name>
</gene>
<dbReference type="AlphaFoldDB" id="A0A364JRP0"/>
<proteinExistence type="predicted"/>
<name>A0A364JRP0_9HYPH</name>
<evidence type="ECO:0000313" key="1">
    <source>
        <dbReference type="EMBL" id="RAK25522.1"/>
    </source>
</evidence>
<dbReference type="Proteomes" id="UP000249453">
    <property type="component" value="Unassembled WGS sequence"/>
</dbReference>
<dbReference type="RefSeq" id="WP_111576414.1">
    <property type="nucleotide sequence ID" value="NZ_JBHEEY010000023.1"/>
</dbReference>
<protein>
    <submittedName>
        <fullName evidence="1">Uncharacterized protein</fullName>
    </submittedName>
</protein>
<keyword evidence="2" id="KW-1185">Reference proteome</keyword>
<accession>A0A364JRP0</accession>
<reference evidence="1 2" key="1">
    <citation type="submission" date="2018-06" db="EMBL/GenBank/DDBJ databases">
        <title>Genomic Encyclopedia of Type Strains, Phase IV (KMG-IV): sequencing the most valuable type-strain genomes for metagenomic binning, comparative biology and taxonomic classification.</title>
        <authorList>
            <person name="Goeker M."/>
        </authorList>
    </citation>
    <scope>NUCLEOTIDE SEQUENCE [LARGE SCALE GENOMIC DNA]</scope>
    <source>
        <strain evidence="1 2">DSM 26720</strain>
    </source>
</reference>
<comment type="caution">
    <text evidence="1">The sequence shown here is derived from an EMBL/GenBank/DDBJ whole genome shotgun (WGS) entry which is preliminary data.</text>
</comment>
<sequence length="126" mass="14177">MPFNLFRTALEDEIEILNEVGGEPAAARLFQTGLRILLPAAMRSKCEMAPPTVNDPHELIELRAVLAVLMKERREARPHERHLAREAVATAASQFRNVTYREAVFLWLTLEGIADEKKALVGEAEE</sequence>